<keyword evidence="2" id="KW-1185">Reference proteome</keyword>
<evidence type="ECO:0000313" key="1">
    <source>
        <dbReference type="EMBL" id="GAA1976100.1"/>
    </source>
</evidence>
<organism evidence="1 2">
    <name type="scientific">Terrabacter lapilli</name>
    <dbReference type="NCBI Taxonomy" id="436231"/>
    <lineage>
        <taxon>Bacteria</taxon>
        <taxon>Bacillati</taxon>
        <taxon>Actinomycetota</taxon>
        <taxon>Actinomycetes</taxon>
        <taxon>Micrococcales</taxon>
        <taxon>Intrasporangiaceae</taxon>
        <taxon>Terrabacter</taxon>
    </lineage>
</organism>
<dbReference type="RefSeq" id="WP_344060128.1">
    <property type="nucleotide sequence ID" value="NZ_BAAAPU010000006.1"/>
</dbReference>
<evidence type="ECO:0008006" key="3">
    <source>
        <dbReference type="Google" id="ProtNLM"/>
    </source>
</evidence>
<comment type="caution">
    <text evidence="1">The sequence shown here is derived from an EMBL/GenBank/DDBJ whole genome shotgun (WGS) entry which is preliminary data.</text>
</comment>
<protein>
    <recommendedName>
        <fullName evidence="3">Insertion element protein</fullName>
    </recommendedName>
</protein>
<evidence type="ECO:0000313" key="2">
    <source>
        <dbReference type="Proteomes" id="UP001500013"/>
    </source>
</evidence>
<name>A0ABN2RWQ6_9MICO</name>
<gene>
    <name evidence="1" type="ORF">GCM10009817_15420</name>
</gene>
<proteinExistence type="predicted"/>
<dbReference type="Proteomes" id="UP001500013">
    <property type="component" value="Unassembled WGS sequence"/>
</dbReference>
<reference evidence="1 2" key="1">
    <citation type="journal article" date="2019" name="Int. J. Syst. Evol. Microbiol.">
        <title>The Global Catalogue of Microorganisms (GCM) 10K type strain sequencing project: providing services to taxonomists for standard genome sequencing and annotation.</title>
        <authorList>
            <consortium name="The Broad Institute Genomics Platform"/>
            <consortium name="The Broad Institute Genome Sequencing Center for Infectious Disease"/>
            <person name="Wu L."/>
            <person name="Ma J."/>
        </authorList>
    </citation>
    <scope>NUCLEOTIDE SEQUENCE [LARGE SCALE GENOMIC DNA]</scope>
    <source>
        <strain evidence="1 2">JCM 15628</strain>
    </source>
</reference>
<sequence length="65" mass="6893">MPTQHLSCPHCTGDDLTPFPDPTSAWSCLDCARVFRVEVVQPASVTGWGILRAVRPTVTVGVAAA</sequence>
<accession>A0ABN2RWQ6</accession>
<dbReference type="EMBL" id="BAAAPU010000006">
    <property type="protein sequence ID" value="GAA1976100.1"/>
    <property type="molecule type" value="Genomic_DNA"/>
</dbReference>